<keyword evidence="1" id="KW-0472">Membrane</keyword>
<comment type="caution">
    <text evidence="3">The sequence shown here is derived from an EMBL/GenBank/DDBJ whole genome shotgun (WGS) entry which is preliminary data.</text>
</comment>
<evidence type="ECO:0000313" key="4">
    <source>
        <dbReference type="Proteomes" id="UP000306420"/>
    </source>
</evidence>
<keyword evidence="1" id="KW-0812">Transmembrane</keyword>
<reference evidence="2 5" key="2">
    <citation type="submission" date="2020-07" db="EMBL/GenBank/DDBJ databases">
        <title>Facklamia lactis sp. nov., isolated from raw milk.</title>
        <authorList>
            <person name="Doll E.V."/>
            <person name="Huptas C."/>
            <person name="Staib L."/>
            <person name="Wenning M."/>
            <person name="Scherer S."/>
        </authorList>
    </citation>
    <scope>NUCLEOTIDE SEQUENCE [LARGE SCALE GENOMIC DNA]</scope>
    <source>
        <strain evidence="2 5">DSM 104272</strain>
    </source>
</reference>
<reference evidence="3 4" key="1">
    <citation type="submission" date="2019-05" db="EMBL/GenBank/DDBJ databases">
        <title>The metagenome of a microbial culture collection derived from dairy environment covers the genomic content of the human microbiome.</title>
        <authorList>
            <person name="Roder T."/>
            <person name="Wuthrich D."/>
            <person name="Sattari Z."/>
            <person name="Von Ah U."/>
            <person name="Bar C."/>
            <person name="Ronchi F."/>
            <person name="Macpherson A.J."/>
            <person name="Ganal-Vonarburg S.C."/>
            <person name="Bruggmann R."/>
            <person name="Vergeres G."/>
        </authorList>
    </citation>
    <scope>NUCLEOTIDE SEQUENCE [LARGE SCALE GENOMIC DNA]</scope>
    <source>
        <strain evidence="3 4">FAM 24227</strain>
    </source>
</reference>
<keyword evidence="1" id="KW-1133">Transmembrane helix</keyword>
<sequence>MSVIELGSLAGAMITVITLISKMIRLITSIQNLINRLDTMQTELEANKHGLSDLTQRVNNHDMKLHTLEMEQISLSNQVKELTSYAFN</sequence>
<dbReference type="EMBL" id="JACCEL010000005">
    <property type="protein sequence ID" value="MBG9977770.1"/>
    <property type="molecule type" value="Genomic_DNA"/>
</dbReference>
<dbReference type="OrthoDB" id="2139833at2"/>
<dbReference type="AlphaFoldDB" id="A0A5R9DT68"/>
<feature type="transmembrane region" description="Helical" evidence="1">
    <location>
        <begin position="6"/>
        <end position="27"/>
    </location>
</feature>
<organism evidence="3 4">
    <name type="scientific">Ruoffia tabacinasalis</name>
    <dbReference type="NCBI Taxonomy" id="87458"/>
    <lineage>
        <taxon>Bacteria</taxon>
        <taxon>Bacillati</taxon>
        <taxon>Bacillota</taxon>
        <taxon>Bacilli</taxon>
        <taxon>Lactobacillales</taxon>
        <taxon>Aerococcaceae</taxon>
        <taxon>Ruoffia</taxon>
    </lineage>
</organism>
<dbReference type="RefSeq" id="WP_138405217.1">
    <property type="nucleotide sequence ID" value="NZ_JACCEL010000005.1"/>
</dbReference>
<accession>A0A5R9DT68</accession>
<keyword evidence="5" id="KW-1185">Reference proteome</keyword>
<name>A0A5R9DT68_9LACT</name>
<dbReference type="EMBL" id="VBSP01000043">
    <property type="protein sequence ID" value="TLQ39936.1"/>
    <property type="molecule type" value="Genomic_DNA"/>
</dbReference>
<protein>
    <submittedName>
        <fullName evidence="3">Uncharacterized protein</fullName>
    </submittedName>
</protein>
<evidence type="ECO:0000256" key="1">
    <source>
        <dbReference type="SAM" id="Phobius"/>
    </source>
</evidence>
<dbReference type="Proteomes" id="UP000823401">
    <property type="component" value="Unassembled WGS sequence"/>
</dbReference>
<dbReference type="Proteomes" id="UP000306420">
    <property type="component" value="Unassembled WGS sequence"/>
</dbReference>
<evidence type="ECO:0000313" key="5">
    <source>
        <dbReference type="Proteomes" id="UP000823401"/>
    </source>
</evidence>
<proteinExistence type="predicted"/>
<evidence type="ECO:0000313" key="3">
    <source>
        <dbReference type="EMBL" id="TLQ39936.1"/>
    </source>
</evidence>
<evidence type="ECO:0000313" key="2">
    <source>
        <dbReference type="EMBL" id="MBG9977770.1"/>
    </source>
</evidence>
<gene>
    <name evidence="3" type="ORF">FEZ33_09845</name>
    <name evidence="2" type="ORF">HYQ42_03125</name>
</gene>